<dbReference type="OrthoDB" id="10070995at2759"/>
<evidence type="ECO:0000256" key="1">
    <source>
        <dbReference type="ARBA" id="ARBA00022737"/>
    </source>
</evidence>
<comment type="caution">
    <text evidence="2">The sequence shown here is derived from an EMBL/GenBank/DDBJ whole genome shotgun (WGS) entry which is preliminary data.</text>
</comment>
<protein>
    <submittedName>
        <fullName evidence="2">Uncharacterized protein</fullName>
    </submittedName>
</protein>
<dbReference type="InterPro" id="IPR051860">
    <property type="entry name" value="Plasmodium_CSP_Invasion"/>
</dbReference>
<keyword evidence="3" id="KW-1185">Reference proteome</keyword>
<dbReference type="Proteomes" id="UP000746747">
    <property type="component" value="Unassembled WGS sequence"/>
</dbReference>
<sequence>MARRLQTFKYFKFANSSFTTTSTAFHPALSLFSPQNAKIPSIHPFIRRSIHPSIHPSIRPSTYPSIHSSIHPFTYPSIHPFVHPSVHPPNPSTIRAFIRPFIHRVEFSHPFPQ</sequence>
<dbReference type="EMBL" id="CAKAEH010001529">
    <property type="protein sequence ID" value="CAG9537239.1"/>
    <property type="molecule type" value="Genomic_DNA"/>
</dbReference>
<organism evidence="2 3">
    <name type="scientific">Cercopithifilaria johnstoni</name>
    <dbReference type="NCBI Taxonomy" id="2874296"/>
    <lineage>
        <taxon>Eukaryota</taxon>
        <taxon>Metazoa</taxon>
        <taxon>Ecdysozoa</taxon>
        <taxon>Nematoda</taxon>
        <taxon>Chromadorea</taxon>
        <taxon>Rhabditida</taxon>
        <taxon>Spirurina</taxon>
        <taxon>Spiruromorpha</taxon>
        <taxon>Filarioidea</taxon>
        <taxon>Onchocercidae</taxon>
        <taxon>Cercopithifilaria</taxon>
    </lineage>
</organism>
<name>A0A8J2Q5N0_9BILA</name>
<dbReference type="PANTHER" id="PTHR44826">
    <property type="entry name" value="SPORE COAT PROTEIN SP85"/>
    <property type="match status" value="1"/>
</dbReference>
<reference evidence="2" key="1">
    <citation type="submission" date="2021-09" db="EMBL/GenBank/DDBJ databases">
        <authorList>
            <consortium name="Pathogen Informatics"/>
        </authorList>
    </citation>
    <scope>NUCLEOTIDE SEQUENCE</scope>
</reference>
<gene>
    <name evidence="2" type="ORF">CJOHNSTONI_LOCUS7080</name>
</gene>
<evidence type="ECO:0000313" key="3">
    <source>
        <dbReference type="Proteomes" id="UP000746747"/>
    </source>
</evidence>
<dbReference type="AlphaFoldDB" id="A0A8J2Q5N0"/>
<keyword evidence="1" id="KW-0677">Repeat</keyword>
<accession>A0A8J2Q5N0</accession>
<proteinExistence type="predicted"/>
<dbReference type="PANTHER" id="PTHR44826:SF3">
    <property type="entry name" value="SPORE COAT PROTEIN SP85"/>
    <property type="match status" value="1"/>
</dbReference>
<evidence type="ECO:0000313" key="2">
    <source>
        <dbReference type="EMBL" id="CAG9537239.1"/>
    </source>
</evidence>